<dbReference type="OrthoDB" id="6373354at2759"/>
<protein>
    <submittedName>
        <fullName evidence="1">Uncharacterized protein</fullName>
    </submittedName>
</protein>
<evidence type="ECO:0000313" key="2">
    <source>
        <dbReference type="Proteomes" id="UP000747542"/>
    </source>
</evidence>
<reference evidence="1" key="1">
    <citation type="journal article" date="2021" name="Sci. Adv.">
        <title>The American lobster genome reveals insights on longevity, neural, and immune adaptations.</title>
        <authorList>
            <person name="Polinski J.M."/>
            <person name="Zimin A.V."/>
            <person name="Clark K.F."/>
            <person name="Kohn A.B."/>
            <person name="Sadowski N."/>
            <person name="Timp W."/>
            <person name="Ptitsyn A."/>
            <person name="Khanna P."/>
            <person name="Romanova D.Y."/>
            <person name="Williams P."/>
            <person name="Greenwood S.J."/>
            <person name="Moroz L.L."/>
            <person name="Walt D.R."/>
            <person name="Bodnar A.G."/>
        </authorList>
    </citation>
    <scope>NUCLEOTIDE SEQUENCE</scope>
    <source>
        <strain evidence="1">GMGI-L3</strain>
    </source>
</reference>
<dbReference type="EMBL" id="JAHLQT010014894">
    <property type="protein sequence ID" value="KAG7169969.1"/>
    <property type="molecule type" value="Genomic_DNA"/>
</dbReference>
<gene>
    <name evidence="1" type="ORF">Hamer_G012182</name>
</gene>
<keyword evidence="2" id="KW-1185">Reference proteome</keyword>
<organism evidence="1 2">
    <name type="scientific">Homarus americanus</name>
    <name type="common">American lobster</name>
    <dbReference type="NCBI Taxonomy" id="6706"/>
    <lineage>
        <taxon>Eukaryota</taxon>
        <taxon>Metazoa</taxon>
        <taxon>Ecdysozoa</taxon>
        <taxon>Arthropoda</taxon>
        <taxon>Crustacea</taxon>
        <taxon>Multicrustacea</taxon>
        <taxon>Malacostraca</taxon>
        <taxon>Eumalacostraca</taxon>
        <taxon>Eucarida</taxon>
        <taxon>Decapoda</taxon>
        <taxon>Pleocyemata</taxon>
        <taxon>Astacidea</taxon>
        <taxon>Nephropoidea</taxon>
        <taxon>Nephropidae</taxon>
        <taxon>Homarus</taxon>
    </lineage>
</organism>
<comment type="caution">
    <text evidence="1">The sequence shown here is derived from an EMBL/GenBank/DDBJ whole genome shotgun (WGS) entry which is preliminary data.</text>
</comment>
<name>A0A8J5N014_HOMAM</name>
<sequence length="261" mass="30352">MYADLRVTLPGFKSLVPDIHDLQVLTIFDLLQGSINTNRITCDKQGLWSSDELNRLRIDFTRVDRLYHAKFDRGAPLQSTIDEGKATAAQLEVVVRMHYNGTFIFAELVLDCVIPCMPISWENKGTLFVSYSANIFFNTIQTVTDKRLFYESLMEDNYNFPWIYDDTLILKAEHTFPSLKYLCNKALTEDSKRVDYYVKVLPSVLGKSLSDFSDIAKARHIYNIMVYPAARHYLAFEDNNLYWSDANSYESFENFFRWIGM</sequence>
<accession>A0A8J5N014</accession>
<evidence type="ECO:0000313" key="1">
    <source>
        <dbReference type="EMBL" id="KAG7169969.1"/>
    </source>
</evidence>
<dbReference type="AlphaFoldDB" id="A0A8J5N014"/>
<dbReference type="Proteomes" id="UP000747542">
    <property type="component" value="Unassembled WGS sequence"/>
</dbReference>
<proteinExistence type="predicted"/>